<dbReference type="Gene3D" id="1.10.10.10">
    <property type="entry name" value="Winged helix-like DNA-binding domain superfamily/Winged helix DNA-binding domain"/>
    <property type="match status" value="1"/>
</dbReference>
<dbReference type="SUPFAM" id="SSF53697">
    <property type="entry name" value="SIS domain"/>
    <property type="match status" value="1"/>
</dbReference>
<evidence type="ECO:0000313" key="3">
    <source>
        <dbReference type="Proteomes" id="UP000310597"/>
    </source>
</evidence>
<dbReference type="Gene3D" id="3.40.50.10490">
    <property type="entry name" value="Glucose-6-phosphate isomerase like protein, domain 1"/>
    <property type="match status" value="1"/>
</dbReference>
<dbReference type="InterPro" id="IPR046348">
    <property type="entry name" value="SIS_dom_sf"/>
</dbReference>
<dbReference type="Pfam" id="PF01380">
    <property type="entry name" value="SIS"/>
    <property type="match status" value="1"/>
</dbReference>
<dbReference type="InterPro" id="IPR047640">
    <property type="entry name" value="RpiR-like"/>
</dbReference>
<feature type="domain" description="HTH rpiR-type" evidence="1">
    <location>
        <begin position="7"/>
        <end position="83"/>
    </location>
</feature>
<dbReference type="GO" id="GO:0003700">
    <property type="term" value="F:DNA-binding transcription factor activity"/>
    <property type="evidence" value="ECO:0007669"/>
    <property type="project" value="InterPro"/>
</dbReference>
<dbReference type="PANTHER" id="PTHR30514:SF18">
    <property type="entry name" value="RPIR-FAMILY TRANSCRIPTIONAL REGULATOR"/>
    <property type="match status" value="1"/>
</dbReference>
<dbReference type="PROSITE" id="PS51071">
    <property type="entry name" value="HTH_RPIR"/>
    <property type="match status" value="1"/>
</dbReference>
<dbReference type="EMBL" id="SWJZ01000053">
    <property type="protein sequence ID" value="TKD17794.1"/>
    <property type="molecule type" value="Genomic_DNA"/>
</dbReference>
<dbReference type="AlphaFoldDB" id="A0A4U1JP80"/>
<dbReference type="PANTHER" id="PTHR30514">
    <property type="entry name" value="GLUCOKINASE"/>
    <property type="match status" value="1"/>
</dbReference>
<dbReference type="InterPro" id="IPR009057">
    <property type="entry name" value="Homeodomain-like_sf"/>
</dbReference>
<accession>A0A4U1JP80</accession>
<dbReference type="GO" id="GO:0097367">
    <property type="term" value="F:carbohydrate derivative binding"/>
    <property type="evidence" value="ECO:0007669"/>
    <property type="project" value="InterPro"/>
</dbReference>
<dbReference type="Pfam" id="PF01418">
    <property type="entry name" value="HTH_6"/>
    <property type="match status" value="1"/>
</dbReference>
<name>A0A4U1JP80_RHOCA</name>
<reference evidence="2 3" key="1">
    <citation type="submission" date="2019-04" db="EMBL/GenBank/DDBJ databases">
        <title>Draft Whole-Genome sequence of the purple photosynthetic bacterium Rhodobacter capsulatus SP108 with an indigenous class A beta-lactamase.</title>
        <authorList>
            <person name="Robertson S."/>
            <person name="Meyer T.E."/>
            <person name="Kyndt J.A."/>
        </authorList>
    </citation>
    <scope>NUCLEOTIDE SEQUENCE [LARGE SCALE GENOMIC DNA]</scope>
    <source>
        <strain evidence="2 3">SP108</strain>
    </source>
</reference>
<gene>
    <name evidence="2" type="ORF">FBT96_12745</name>
</gene>
<evidence type="ECO:0000259" key="1">
    <source>
        <dbReference type="PROSITE" id="PS51071"/>
    </source>
</evidence>
<dbReference type="GO" id="GO:0003677">
    <property type="term" value="F:DNA binding"/>
    <property type="evidence" value="ECO:0007669"/>
    <property type="project" value="InterPro"/>
</dbReference>
<dbReference type="InterPro" id="IPR036388">
    <property type="entry name" value="WH-like_DNA-bd_sf"/>
</dbReference>
<proteinExistence type="predicted"/>
<dbReference type="InterPro" id="IPR001347">
    <property type="entry name" value="SIS_dom"/>
</dbReference>
<dbReference type="SUPFAM" id="SSF46689">
    <property type="entry name" value="Homeodomain-like"/>
    <property type="match status" value="1"/>
</dbReference>
<dbReference type="InterPro" id="IPR000281">
    <property type="entry name" value="HTH_RpiR"/>
</dbReference>
<dbReference type="OrthoDB" id="8582409at2"/>
<protein>
    <submittedName>
        <fullName evidence="2">MurR/RpiR family transcriptional regulator</fullName>
    </submittedName>
</protein>
<dbReference type="Proteomes" id="UP000310597">
    <property type="component" value="Unassembled WGS sequence"/>
</dbReference>
<evidence type="ECO:0000313" key="2">
    <source>
        <dbReference type="EMBL" id="TKD17794.1"/>
    </source>
</evidence>
<comment type="caution">
    <text evidence="2">The sequence shown here is derived from an EMBL/GenBank/DDBJ whole genome shotgun (WGS) entry which is preliminary data.</text>
</comment>
<dbReference type="GO" id="GO:1901135">
    <property type="term" value="P:carbohydrate derivative metabolic process"/>
    <property type="evidence" value="ECO:0007669"/>
    <property type="project" value="InterPro"/>
</dbReference>
<organism evidence="2 3">
    <name type="scientific">Rhodobacter capsulatus</name>
    <name type="common">Rhodopseudomonas capsulata</name>
    <dbReference type="NCBI Taxonomy" id="1061"/>
    <lineage>
        <taxon>Bacteria</taxon>
        <taxon>Pseudomonadati</taxon>
        <taxon>Pseudomonadota</taxon>
        <taxon>Alphaproteobacteria</taxon>
        <taxon>Rhodobacterales</taxon>
        <taxon>Rhodobacter group</taxon>
        <taxon>Rhodobacter</taxon>
    </lineage>
</organism>
<sequence>MTETDQQPLRARLATAAETGSPSMRAIAHFMLAQFQDLPFETAATLAARVQVSEVSIGRFCRAIGYANFKDLKDHLRDDIGDQPWLIKDRLDALRRASDQRDERLSQGLKAEIGGLVGVYELARTEAWQRVALRFARTRRVLVAGFQTERGLAQYFAAQMQYVRPGVQGVDLSTGNFAEVLAESDAPEDTCLAIFEARRYARQALVLAREARARGIAVTLFTDRYCSWGADHADEVFSVATEVNQFWDSTAHLALLGNLLINDIFLALGEGAETRLNEIARLYGAFSGHVGNPLTPVAQ</sequence>